<feature type="signal peptide" evidence="1">
    <location>
        <begin position="1"/>
        <end position="24"/>
    </location>
</feature>
<dbReference type="KEGG" id="lpav:PLANPX_3112"/>
<protein>
    <submittedName>
        <fullName evidence="2">Uncharacterized protein</fullName>
    </submittedName>
</protein>
<evidence type="ECO:0000313" key="3">
    <source>
        <dbReference type="Proteomes" id="UP000326837"/>
    </source>
</evidence>
<feature type="chain" id="PRO_5025006966" evidence="1">
    <location>
        <begin position="25"/>
        <end position="162"/>
    </location>
</feature>
<accession>A0A5K7X9U9</accession>
<dbReference type="AlphaFoldDB" id="A0A5K7X9U9"/>
<dbReference type="Proteomes" id="UP000326837">
    <property type="component" value="Chromosome"/>
</dbReference>
<keyword evidence="1" id="KW-0732">Signal</keyword>
<keyword evidence="3" id="KW-1185">Reference proteome</keyword>
<organism evidence="2 3">
    <name type="scientific">Lacipirellula parvula</name>
    <dbReference type="NCBI Taxonomy" id="2650471"/>
    <lineage>
        <taxon>Bacteria</taxon>
        <taxon>Pseudomonadati</taxon>
        <taxon>Planctomycetota</taxon>
        <taxon>Planctomycetia</taxon>
        <taxon>Pirellulales</taxon>
        <taxon>Lacipirellulaceae</taxon>
        <taxon>Lacipirellula</taxon>
    </lineage>
</organism>
<name>A0A5K7X9U9_9BACT</name>
<evidence type="ECO:0000313" key="2">
    <source>
        <dbReference type="EMBL" id="BBO33500.1"/>
    </source>
</evidence>
<dbReference type="RefSeq" id="WP_152099252.1">
    <property type="nucleotide sequence ID" value="NZ_AP021861.1"/>
</dbReference>
<proteinExistence type="predicted"/>
<reference evidence="3" key="1">
    <citation type="submission" date="2019-10" db="EMBL/GenBank/DDBJ databases">
        <title>Lacipirellula parvula gen. nov., sp. nov., representing a lineage of planctomycetes widespread in freshwater anoxic habitats, and description of the family Lacipirellulaceae.</title>
        <authorList>
            <person name="Dedysh S.N."/>
            <person name="Kulichevskaya I.S."/>
            <person name="Beletsky A.V."/>
            <person name="Rakitin A.L."/>
            <person name="Mardanov A.V."/>
            <person name="Ivanova A.A."/>
            <person name="Saltykova V.X."/>
            <person name="Rijpstra W.I.C."/>
            <person name="Sinninghe Damste J.S."/>
            <person name="Ravin N.V."/>
        </authorList>
    </citation>
    <scope>NUCLEOTIDE SEQUENCE [LARGE SCALE GENOMIC DNA]</scope>
    <source>
        <strain evidence="3">PX69</strain>
    </source>
</reference>
<evidence type="ECO:0000256" key="1">
    <source>
        <dbReference type="SAM" id="SignalP"/>
    </source>
</evidence>
<gene>
    <name evidence="2" type="ORF">PLANPX_3112</name>
</gene>
<dbReference type="EMBL" id="AP021861">
    <property type="protein sequence ID" value="BBO33500.1"/>
    <property type="molecule type" value="Genomic_DNA"/>
</dbReference>
<sequence length="162" mass="17010">MNFRRILLSAFLLAAASAGSQAHAQCGPYGGGYGGGFGAWDMGRLYGVMADNVPYFAAFPPVYYSQPVPRTYGYSPFAYPPGVMTPEVIEEVQPAVINNPYVTPEPTAVEGPAMVAPNTVDQTTSVAPVRGPQVILNPYFSKTENAVAAGQRPAGAGTSQAF</sequence>